<dbReference type="AlphaFoldDB" id="A0A3M9NQ17"/>
<dbReference type="OrthoDB" id="9791273at2"/>
<protein>
    <recommendedName>
        <fullName evidence="1">Transposase IS801/IS1294 domain-containing protein</fullName>
    </recommendedName>
</protein>
<gene>
    <name evidence="2" type="ORF">EFY79_00830</name>
</gene>
<name>A0A3M9NQ17_9BACT</name>
<evidence type="ECO:0000313" key="3">
    <source>
        <dbReference type="Proteomes" id="UP000267223"/>
    </source>
</evidence>
<organism evidence="2 3">
    <name type="scientific">Hanamia caeni</name>
    <dbReference type="NCBI Taxonomy" id="2294116"/>
    <lineage>
        <taxon>Bacteria</taxon>
        <taxon>Pseudomonadati</taxon>
        <taxon>Bacteroidota</taxon>
        <taxon>Chitinophagia</taxon>
        <taxon>Chitinophagales</taxon>
        <taxon>Chitinophagaceae</taxon>
        <taxon>Hanamia</taxon>
    </lineage>
</organism>
<dbReference type="InterPro" id="IPR007069">
    <property type="entry name" value="Transposase_32"/>
</dbReference>
<dbReference type="GO" id="GO:0004803">
    <property type="term" value="F:transposase activity"/>
    <property type="evidence" value="ECO:0007669"/>
    <property type="project" value="InterPro"/>
</dbReference>
<dbReference type="EMBL" id="RJJR01000001">
    <property type="protein sequence ID" value="RNI39880.1"/>
    <property type="molecule type" value="Genomic_DNA"/>
</dbReference>
<dbReference type="Pfam" id="PF04986">
    <property type="entry name" value="Y2_Tnp"/>
    <property type="match status" value="1"/>
</dbReference>
<keyword evidence="3" id="KW-1185">Reference proteome</keyword>
<dbReference type="GO" id="GO:0006313">
    <property type="term" value="P:DNA transposition"/>
    <property type="evidence" value="ECO:0007669"/>
    <property type="project" value="InterPro"/>
</dbReference>
<evidence type="ECO:0000313" key="2">
    <source>
        <dbReference type="EMBL" id="RNI39880.1"/>
    </source>
</evidence>
<feature type="domain" description="Transposase IS801/IS1294" evidence="1">
    <location>
        <begin position="1"/>
        <end position="32"/>
    </location>
</feature>
<accession>A0A3M9NQ17</accession>
<evidence type="ECO:0000259" key="1">
    <source>
        <dbReference type="Pfam" id="PF04986"/>
    </source>
</evidence>
<dbReference type="GO" id="GO:0003677">
    <property type="term" value="F:DNA binding"/>
    <property type="evidence" value="ECO:0007669"/>
    <property type="project" value="InterPro"/>
</dbReference>
<sequence>MTLTHAEFTRRFAQHILPHRFVRIRHYGMLSATWKRGKLQTLQTQLKIKPPQLKVKTLLKKCPCCKTGTLVTIDVFGKRGPPKKYLPVRQAGLLEKQMVPVV</sequence>
<dbReference type="Proteomes" id="UP000267223">
    <property type="component" value="Unassembled WGS sequence"/>
</dbReference>
<comment type="caution">
    <text evidence="2">The sequence shown here is derived from an EMBL/GenBank/DDBJ whole genome shotgun (WGS) entry which is preliminary data.</text>
</comment>
<reference evidence="2 3" key="1">
    <citation type="submission" date="2018-11" db="EMBL/GenBank/DDBJ databases">
        <title>Draft genome sequence of Ferruginibacter sp. BO-59.</title>
        <authorList>
            <person name="Im W.T."/>
        </authorList>
    </citation>
    <scope>NUCLEOTIDE SEQUENCE [LARGE SCALE GENOMIC DNA]</scope>
    <source>
        <strain evidence="2 3">BO-59</strain>
    </source>
</reference>
<proteinExistence type="predicted"/>